<feature type="transmembrane region" description="Helical" evidence="6">
    <location>
        <begin position="229"/>
        <end position="252"/>
    </location>
</feature>
<keyword evidence="6" id="KW-1133">Transmembrane helix</keyword>
<name>A0A0N4UQJ1_DRAME</name>
<dbReference type="Proteomes" id="UP000274756">
    <property type="component" value="Unassembled WGS sequence"/>
</dbReference>
<sequence length="427" mass="47499">IYSLKKFDHAESERCQCPTNFRDLNPAYPGRLCLSTIGVNECENNEWNECDENARCIDEEHLYRCECIKPYVNAAKKDELRGSVCRLDYCSDVHYCPANSTCINADSQAICTCLPDYIDIRRKIRPSSSGLDIICKRIEDVNECLLGLHNCSAVAICTDLEKGYECECPQGYTDGNPSEPGRICAALLCGLCHGHGDCVHDINTKNITCACIEGYTGKFCEIAPSKASLILPLILALIFLLLTLCCCLYFCLKTKYFRGRGVSAGSMREEILGSDYYTIPRAKLRKRDVGEDSLTVRPMNGAALQSYLNDGGSISTVSSDEHVERRVITDVTRSEVRTTTVTDAEGNVTRTVYGITSSSDENGLRSAQRVERDADLLNEESDAGHGVYDRMTKTHHNYIPGEGGQVGTERFRNEFQTTTLAEETNYF</sequence>
<keyword evidence="4 5" id="KW-1015">Disulfide bond</keyword>
<dbReference type="PROSITE" id="PS00010">
    <property type="entry name" value="ASX_HYDROXYL"/>
    <property type="match status" value="1"/>
</dbReference>
<proteinExistence type="predicted"/>
<evidence type="ECO:0000256" key="4">
    <source>
        <dbReference type="ARBA" id="ARBA00023157"/>
    </source>
</evidence>
<protein>
    <submittedName>
        <fullName evidence="11">EGF-like domain-containing protein</fullName>
    </submittedName>
</protein>
<evidence type="ECO:0000313" key="9">
    <source>
        <dbReference type="Proteomes" id="UP000038040"/>
    </source>
</evidence>
<evidence type="ECO:0000256" key="1">
    <source>
        <dbReference type="ARBA" id="ARBA00022536"/>
    </source>
</evidence>
<dbReference type="PROSITE" id="PS00022">
    <property type="entry name" value="EGF_1"/>
    <property type="match status" value="1"/>
</dbReference>
<dbReference type="PROSITE" id="PS50026">
    <property type="entry name" value="EGF_3"/>
    <property type="match status" value="3"/>
</dbReference>
<dbReference type="PANTHER" id="PTHR24033">
    <property type="entry name" value="EGF-LIKE DOMAIN-CONTAINING PROTEIN"/>
    <property type="match status" value="1"/>
</dbReference>
<evidence type="ECO:0000313" key="8">
    <source>
        <dbReference type="EMBL" id="VDN53805.1"/>
    </source>
</evidence>
<keyword evidence="2" id="KW-0732">Signal</keyword>
<dbReference type="InterPro" id="IPR000152">
    <property type="entry name" value="EGF-type_Asp/Asn_hydroxyl_site"/>
</dbReference>
<dbReference type="Gene3D" id="2.10.25.10">
    <property type="entry name" value="Laminin"/>
    <property type="match status" value="4"/>
</dbReference>
<dbReference type="SUPFAM" id="SSF57196">
    <property type="entry name" value="EGF/Laminin"/>
    <property type="match status" value="2"/>
</dbReference>
<dbReference type="PROSITE" id="PS01187">
    <property type="entry name" value="EGF_CA"/>
    <property type="match status" value="1"/>
</dbReference>
<keyword evidence="6" id="KW-0472">Membrane</keyword>
<feature type="domain" description="EGF-like" evidence="7">
    <location>
        <begin position="86"/>
        <end position="123"/>
    </location>
</feature>
<dbReference type="FunFam" id="2.10.25.10:FF:000038">
    <property type="entry name" value="Fibrillin 2"/>
    <property type="match status" value="1"/>
</dbReference>
<keyword evidence="3" id="KW-0677">Repeat</keyword>
<dbReference type="SMART" id="SM00179">
    <property type="entry name" value="EGF_CA"/>
    <property type="match status" value="3"/>
</dbReference>
<evidence type="ECO:0000256" key="6">
    <source>
        <dbReference type="SAM" id="Phobius"/>
    </source>
</evidence>
<dbReference type="Pfam" id="PF07645">
    <property type="entry name" value="EGF_CA"/>
    <property type="match status" value="1"/>
</dbReference>
<evidence type="ECO:0000259" key="7">
    <source>
        <dbReference type="PROSITE" id="PS50026"/>
    </source>
</evidence>
<reference evidence="8 10" key="2">
    <citation type="submission" date="2018-11" db="EMBL/GenBank/DDBJ databases">
        <authorList>
            <consortium name="Pathogen Informatics"/>
        </authorList>
    </citation>
    <scope>NUCLEOTIDE SEQUENCE [LARGE SCALE GENOMIC DNA]</scope>
</reference>
<dbReference type="PROSITE" id="PS01186">
    <property type="entry name" value="EGF_2"/>
    <property type="match status" value="1"/>
</dbReference>
<gene>
    <name evidence="8" type="ORF">DME_LOCUS3778</name>
</gene>
<dbReference type="CDD" id="cd00054">
    <property type="entry name" value="EGF_CA"/>
    <property type="match status" value="1"/>
</dbReference>
<evidence type="ECO:0000313" key="11">
    <source>
        <dbReference type="WBParaSite" id="DME_0001028201-mRNA-1"/>
    </source>
</evidence>
<evidence type="ECO:0000256" key="3">
    <source>
        <dbReference type="ARBA" id="ARBA00022737"/>
    </source>
</evidence>
<feature type="disulfide bond" evidence="5">
    <location>
        <begin position="192"/>
        <end position="209"/>
    </location>
</feature>
<feature type="domain" description="EGF-like" evidence="7">
    <location>
        <begin position="185"/>
        <end position="221"/>
    </location>
</feature>
<dbReference type="GO" id="GO:0005509">
    <property type="term" value="F:calcium ion binding"/>
    <property type="evidence" value="ECO:0007669"/>
    <property type="project" value="InterPro"/>
</dbReference>
<feature type="domain" description="EGF-like" evidence="7">
    <location>
        <begin position="140"/>
        <end position="178"/>
    </location>
</feature>
<accession>A0A0N4UQJ1</accession>
<keyword evidence="1 5" id="KW-0245">EGF-like domain</keyword>
<dbReference type="SMART" id="SM00181">
    <property type="entry name" value="EGF"/>
    <property type="match status" value="4"/>
</dbReference>
<comment type="caution">
    <text evidence="5">Lacks conserved residue(s) required for the propagation of feature annotation.</text>
</comment>
<dbReference type="EMBL" id="UYYG01000185">
    <property type="protein sequence ID" value="VDN53805.1"/>
    <property type="molecule type" value="Genomic_DNA"/>
</dbReference>
<dbReference type="Proteomes" id="UP000038040">
    <property type="component" value="Unplaced"/>
</dbReference>
<reference evidence="11" key="1">
    <citation type="submission" date="2017-02" db="UniProtKB">
        <authorList>
            <consortium name="WormBaseParasite"/>
        </authorList>
    </citation>
    <scope>IDENTIFICATION</scope>
</reference>
<keyword evidence="6" id="KW-0812">Transmembrane</keyword>
<feature type="disulfide bond" evidence="5">
    <location>
        <begin position="211"/>
        <end position="220"/>
    </location>
</feature>
<dbReference type="OrthoDB" id="6022609at2759"/>
<dbReference type="AlphaFoldDB" id="A0A0N4UQJ1"/>
<dbReference type="InterPro" id="IPR001881">
    <property type="entry name" value="EGF-like_Ca-bd_dom"/>
</dbReference>
<evidence type="ECO:0000256" key="5">
    <source>
        <dbReference type="PROSITE-ProRule" id="PRU00076"/>
    </source>
</evidence>
<dbReference type="Pfam" id="PF25478">
    <property type="entry name" value="EGF_Mua-3"/>
    <property type="match status" value="1"/>
</dbReference>
<dbReference type="STRING" id="318479.A0A0N4UQJ1"/>
<dbReference type="InterPro" id="IPR018097">
    <property type="entry name" value="EGF_Ca-bd_CS"/>
</dbReference>
<organism evidence="9 11">
    <name type="scientific">Dracunculus medinensis</name>
    <name type="common">Guinea worm</name>
    <dbReference type="NCBI Taxonomy" id="318479"/>
    <lineage>
        <taxon>Eukaryota</taxon>
        <taxon>Metazoa</taxon>
        <taxon>Ecdysozoa</taxon>
        <taxon>Nematoda</taxon>
        <taxon>Chromadorea</taxon>
        <taxon>Rhabditida</taxon>
        <taxon>Spirurina</taxon>
        <taxon>Dracunculoidea</taxon>
        <taxon>Dracunculidae</taxon>
        <taxon>Dracunculus</taxon>
    </lineage>
</organism>
<dbReference type="InterPro" id="IPR049883">
    <property type="entry name" value="NOTCH1_EGF-like"/>
</dbReference>
<dbReference type="WBParaSite" id="DME_0001028201-mRNA-1">
    <property type="protein sequence ID" value="DME_0001028201-mRNA-1"/>
    <property type="gene ID" value="DME_0001028201"/>
</dbReference>
<dbReference type="InterPro" id="IPR051830">
    <property type="entry name" value="NOTCH_homolog"/>
</dbReference>
<keyword evidence="10" id="KW-1185">Reference proteome</keyword>
<evidence type="ECO:0000313" key="10">
    <source>
        <dbReference type="Proteomes" id="UP000274756"/>
    </source>
</evidence>
<evidence type="ECO:0000256" key="2">
    <source>
        <dbReference type="ARBA" id="ARBA00022729"/>
    </source>
</evidence>
<dbReference type="PANTHER" id="PTHR24033:SF151">
    <property type="entry name" value="NOTCH 2"/>
    <property type="match status" value="1"/>
</dbReference>
<dbReference type="InterPro" id="IPR000742">
    <property type="entry name" value="EGF"/>
</dbReference>